<accession>A0ACB8TWU2</accession>
<proteinExistence type="predicted"/>
<organism evidence="1 2">
    <name type="scientific">Irpex rosettiformis</name>
    <dbReference type="NCBI Taxonomy" id="378272"/>
    <lineage>
        <taxon>Eukaryota</taxon>
        <taxon>Fungi</taxon>
        <taxon>Dikarya</taxon>
        <taxon>Basidiomycota</taxon>
        <taxon>Agaricomycotina</taxon>
        <taxon>Agaricomycetes</taxon>
        <taxon>Polyporales</taxon>
        <taxon>Irpicaceae</taxon>
        <taxon>Irpex</taxon>
    </lineage>
</organism>
<sequence length="95" mass="10451">MVRVVLNGQVIADSAAPVSLEGNYYFPPDSVNRELLETSATPYSCPWKGKAAYWNANIGGIIVKDAAWSYPQPKDAAKNIAGHYAFDKRKVSFEN</sequence>
<keyword evidence="2" id="KW-1185">Reference proteome</keyword>
<comment type="caution">
    <text evidence="1">The sequence shown here is derived from an EMBL/GenBank/DDBJ whole genome shotgun (WGS) entry which is preliminary data.</text>
</comment>
<evidence type="ECO:0000313" key="2">
    <source>
        <dbReference type="Proteomes" id="UP001055072"/>
    </source>
</evidence>
<evidence type="ECO:0000313" key="1">
    <source>
        <dbReference type="EMBL" id="KAI0086485.1"/>
    </source>
</evidence>
<reference evidence="1" key="1">
    <citation type="journal article" date="2021" name="Environ. Microbiol.">
        <title>Gene family expansions and transcriptome signatures uncover fungal adaptations to wood decay.</title>
        <authorList>
            <person name="Hage H."/>
            <person name="Miyauchi S."/>
            <person name="Viragh M."/>
            <person name="Drula E."/>
            <person name="Min B."/>
            <person name="Chaduli D."/>
            <person name="Navarro D."/>
            <person name="Favel A."/>
            <person name="Norest M."/>
            <person name="Lesage-Meessen L."/>
            <person name="Balint B."/>
            <person name="Merenyi Z."/>
            <person name="de Eugenio L."/>
            <person name="Morin E."/>
            <person name="Martinez A.T."/>
            <person name="Baldrian P."/>
            <person name="Stursova M."/>
            <person name="Martinez M.J."/>
            <person name="Novotny C."/>
            <person name="Magnuson J.K."/>
            <person name="Spatafora J.W."/>
            <person name="Maurice S."/>
            <person name="Pangilinan J."/>
            <person name="Andreopoulos W."/>
            <person name="LaButti K."/>
            <person name="Hundley H."/>
            <person name="Na H."/>
            <person name="Kuo A."/>
            <person name="Barry K."/>
            <person name="Lipzen A."/>
            <person name="Henrissat B."/>
            <person name="Riley R."/>
            <person name="Ahrendt S."/>
            <person name="Nagy L.G."/>
            <person name="Grigoriev I.V."/>
            <person name="Martin F."/>
            <person name="Rosso M.N."/>
        </authorList>
    </citation>
    <scope>NUCLEOTIDE SEQUENCE</scope>
    <source>
        <strain evidence="1">CBS 384.51</strain>
    </source>
</reference>
<protein>
    <submittedName>
        <fullName evidence="1">DUF427-domain-containing protein</fullName>
    </submittedName>
</protein>
<dbReference type="EMBL" id="MU274923">
    <property type="protein sequence ID" value="KAI0086485.1"/>
    <property type="molecule type" value="Genomic_DNA"/>
</dbReference>
<gene>
    <name evidence="1" type="ORF">BDY19DRAFT_960132</name>
</gene>
<name>A0ACB8TWU2_9APHY</name>
<dbReference type="Proteomes" id="UP001055072">
    <property type="component" value="Unassembled WGS sequence"/>
</dbReference>